<keyword evidence="1" id="KW-0812">Transmembrane</keyword>
<evidence type="ECO:0000256" key="1">
    <source>
        <dbReference type="SAM" id="Phobius"/>
    </source>
</evidence>
<keyword evidence="3" id="KW-1185">Reference proteome</keyword>
<comment type="caution">
    <text evidence="2">The sequence shown here is derived from an EMBL/GenBank/DDBJ whole genome shotgun (WGS) entry which is preliminary data.</text>
</comment>
<reference evidence="2 3" key="1">
    <citation type="submission" date="2019-05" db="EMBL/GenBank/DDBJ databases">
        <title>Draft genome sequence of Actinomadura sp. 14C53.</title>
        <authorList>
            <person name="Saricaoglu S."/>
            <person name="Isik K."/>
        </authorList>
    </citation>
    <scope>NUCLEOTIDE SEQUENCE [LARGE SCALE GENOMIC DNA]</scope>
    <source>
        <strain evidence="2 3">14C53</strain>
    </source>
</reference>
<accession>A0A5C4JJ06</accession>
<keyword evidence="1" id="KW-1133">Transmembrane helix</keyword>
<dbReference type="Proteomes" id="UP000309174">
    <property type="component" value="Unassembled WGS sequence"/>
</dbReference>
<feature type="transmembrane region" description="Helical" evidence="1">
    <location>
        <begin position="45"/>
        <end position="67"/>
    </location>
</feature>
<sequence>MYLRRLHALTATRVGWRGAEVLSVLAGIEEHRAAGASRGVKPPSWWFVALRIVIGGFFLSMAAIIAVPDLDGQLPHAPASRGPEPAHRTAQT</sequence>
<dbReference type="EMBL" id="VCKW01000007">
    <property type="protein sequence ID" value="TMR06906.1"/>
    <property type="molecule type" value="Genomic_DNA"/>
</dbReference>
<evidence type="ECO:0000313" key="3">
    <source>
        <dbReference type="Proteomes" id="UP000309174"/>
    </source>
</evidence>
<name>A0A5C4JJ06_9ACTN</name>
<protein>
    <submittedName>
        <fullName evidence="2">Uncharacterized protein</fullName>
    </submittedName>
</protein>
<dbReference type="AlphaFoldDB" id="A0A5C4JJ06"/>
<proteinExistence type="predicted"/>
<dbReference type="RefSeq" id="WP_138643397.1">
    <property type="nucleotide sequence ID" value="NZ_VCKW01000007.1"/>
</dbReference>
<gene>
    <name evidence="2" type="ORF">ETD83_02475</name>
</gene>
<organism evidence="2 3">
    <name type="scientific">Actinomadura soli</name>
    <dbReference type="NCBI Taxonomy" id="2508997"/>
    <lineage>
        <taxon>Bacteria</taxon>
        <taxon>Bacillati</taxon>
        <taxon>Actinomycetota</taxon>
        <taxon>Actinomycetes</taxon>
        <taxon>Streptosporangiales</taxon>
        <taxon>Thermomonosporaceae</taxon>
        <taxon>Actinomadura</taxon>
    </lineage>
</organism>
<evidence type="ECO:0000313" key="2">
    <source>
        <dbReference type="EMBL" id="TMR06906.1"/>
    </source>
</evidence>
<keyword evidence="1" id="KW-0472">Membrane</keyword>